<dbReference type="EMBL" id="LR797163">
    <property type="protein sequence ID" value="CAB4190945.1"/>
    <property type="molecule type" value="Genomic_DNA"/>
</dbReference>
<name>A0A6J5REU1_9CAUD</name>
<protein>
    <submittedName>
        <fullName evidence="2">Uncharacterized protein</fullName>
    </submittedName>
</protein>
<evidence type="ECO:0000313" key="1">
    <source>
        <dbReference type="EMBL" id="CAB4145534.1"/>
    </source>
</evidence>
<dbReference type="EMBL" id="LR796446">
    <property type="protein sequence ID" value="CAB4145534.1"/>
    <property type="molecule type" value="Genomic_DNA"/>
</dbReference>
<proteinExistence type="predicted"/>
<reference evidence="2" key="1">
    <citation type="submission" date="2020-05" db="EMBL/GenBank/DDBJ databases">
        <authorList>
            <person name="Chiriac C."/>
            <person name="Salcher M."/>
            <person name="Ghai R."/>
            <person name="Kavagutti S V."/>
        </authorList>
    </citation>
    <scope>NUCLEOTIDE SEQUENCE</scope>
</reference>
<evidence type="ECO:0000313" key="2">
    <source>
        <dbReference type="EMBL" id="CAB4190945.1"/>
    </source>
</evidence>
<gene>
    <name evidence="2" type="ORF">UFOVP1210_20</name>
    <name evidence="1" type="ORF">UFOVP481_17</name>
</gene>
<accession>A0A6J5REU1</accession>
<sequence length="81" mass="8561">MNIILIGQIAGACVAIGTALALGVKWLVLTPIKLYIDAATYPISPEGNGGLSLPDAIKTINEIKELVNDHIDKHDTPQNKG</sequence>
<organism evidence="2">
    <name type="scientific">uncultured Caudovirales phage</name>
    <dbReference type="NCBI Taxonomy" id="2100421"/>
    <lineage>
        <taxon>Viruses</taxon>
        <taxon>Duplodnaviria</taxon>
        <taxon>Heunggongvirae</taxon>
        <taxon>Uroviricota</taxon>
        <taxon>Caudoviricetes</taxon>
        <taxon>Peduoviridae</taxon>
        <taxon>Maltschvirus</taxon>
        <taxon>Maltschvirus maltsch</taxon>
    </lineage>
</organism>